<dbReference type="RefSeq" id="WP_150419918.1">
    <property type="nucleotide sequence ID" value="NZ_VYRZ01000003.1"/>
</dbReference>
<name>A0A5J5IQP7_9MICO</name>
<keyword evidence="1" id="KW-0472">Membrane</keyword>
<comment type="caution">
    <text evidence="2">The sequence shown here is derived from an EMBL/GenBank/DDBJ whole genome shotgun (WGS) entry which is preliminary data.</text>
</comment>
<evidence type="ECO:0000256" key="1">
    <source>
        <dbReference type="SAM" id="Phobius"/>
    </source>
</evidence>
<dbReference type="Proteomes" id="UP000327039">
    <property type="component" value="Unassembled WGS sequence"/>
</dbReference>
<sequence>MDSEPMTPDELRARMAQLEEERRQLYTGDAAGLSYAQNWSHLRREEIDGELARIRAELGLPAAERPSRGTAGGWIALVAAIVLITVAVGLWRP</sequence>
<feature type="transmembrane region" description="Helical" evidence="1">
    <location>
        <begin position="71"/>
        <end position="91"/>
    </location>
</feature>
<keyword evidence="3" id="KW-1185">Reference proteome</keyword>
<organism evidence="2 3">
    <name type="scientific">Microbacterium radiodurans</name>
    <dbReference type="NCBI Taxonomy" id="661398"/>
    <lineage>
        <taxon>Bacteria</taxon>
        <taxon>Bacillati</taxon>
        <taxon>Actinomycetota</taxon>
        <taxon>Actinomycetes</taxon>
        <taxon>Micrococcales</taxon>
        <taxon>Microbacteriaceae</taxon>
        <taxon>Microbacterium</taxon>
    </lineage>
</organism>
<reference evidence="3" key="1">
    <citation type="submission" date="2019-09" db="EMBL/GenBank/DDBJ databases">
        <title>Mumia zhuanghuii sp. nov. isolated from the intestinal contents of plateau pika (Ochotona curzoniae) in the Qinghai-Tibet plateau of China.</title>
        <authorList>
            <person name="Tian Z."/>
        </authorList>
    </citation>
    <scope>NUCLEOTIDE SEQUENCE [LARGE SCALE GENOMIC DNA]</scope>
    <source>
        <strain evidence="3">DSM 25564</strain>
    </source>
</reference>
<dbReference type="EMBL" id="VYRZ01000003">
    <property type="protein sequence ID" value="KAA9085195.1"/>
    <property type="molecule type" value="Genomic_DNA"/>
</dbReference>
<gene>
    <name evidence="2" type="ORF">F6B42_11940</name>
</gene>
<evidence type="ECO:0000313" key="2">
    <source>
        <dbReference type="EMBL" id="KAA9085195.1"/>
    </source>
</evidence>
<accession>A0A5J5IQP7</accession>
<protein>
    <submittedName>
        <fullName evidence="2">Uncharacterized protein</fullName>
    </submittedName>
</protein>
<dbReference type="AlphaFoldDB" id="A0A5J5IQP7"/>
<keyword evidence="1" id="KW-0812">Transmembrane</keyword>
<keyword evidence="1" id="KW-1133">Transmembrane helix</keyword>
<evidence type="ECO:0000313" key="3">
    <source>
        <dbReference type="Proteomes" id="UP000327039"/>
    </source>
</evidence>
<proteinExistence type="predicted"/>